<dbReference type="PANTHER" id="PTHR11008">
    <property type="entry name" value="PROTEIN TAKEOUT-LIKE PROTEIN"/>
    <property type="match status" value="1"/>
</dbReference>
<sequence length="367" mass="42065">MASTQVQNTHERAALPNERKRVDDKQASPTSPRAPANSLASEQSERDNACTSSGKAIQMSSRRPVKSQWRKTLRSRRPDRSEQQPNSSSRSKRPMKLHDSVDHEVADLRKFREQNYFETHGSCHTLASSRSSGSLQQYLLNERLFPEPVSRIRKQDLVVTMPPCATTQKKRIHYFPRYVVRQEKNMSNANYKRKRCQSCPLTGHAIDLGILKAKPPLNSLALKVDVPNRHYIVISKNPVMIFSANYKLGGRIMVLPVSGEGRCNISMYNLSTTHDVQLEAIERNGETYQKVKKYTIKLDPKNVKFEFDNLFNGDPVLGPEMLKFLNENSNLVYKEYKEPFEITFGTAFAHIADKVFTRVPYKKIYLT</sequence>
<feature type="compositionally biased region" description="Basic residues" evidence="1">
    <location>
        <begin position="63"/>
        <end position="75"/>
    </location>
</feature>
<reference evidence="2 3" key="1">
    <citation type="journal article" date="2014" name="Curr. Biol.">
        <title>The genome of the clonal raider ant Cerapachys biroi.</title>
        <authorList>
            <person name="Oxley P.R."/>
            <person name="Ji L."/>
            <person name="Fetter-Pruneda I."/>
            <person name="McKenzie S.K."/>
            <person name="Li C."/>
            <person name="Hu H."/>
            <person name="Zhang G."/>
            <person name="Kronauer D.J."/>
        </authorList>
    </citation>
    <scope>NUCLEOTIDE SEQUENCE [LARGE SCALE GENOMIC DNA]</scope>
</reference>
<protein>
    <submittedName>
        <fullName evidence="2">Protein takeout</fullName>
    </submittedName>
</protein>
<feature type="compositionally biased region" description="Polar residues" evidence="1">
    <location>
        <begin position="49"/>
        <end position="61"/>
    </location>
</feature>
<accession>A0A026WQ59</accession>
<dbReference type="STRING" id="2015173.A0A026WQ59"/>
<dbReference type="EMBL" id="KK107139">
    <property type="protein sequence ID" value="EZA57831.1"/>
    <property type="molecule type" value="Genomic_DNA"/>
</dbReference>
<evidence type="ECO:0000313" key="2">
    <source>
        <dbReference type="EMBL" id="EZA57831.1"/>
    </source>
</evidence>
<dbReference type="AlphaFoldDB" id="A0A026WQ59"/>
<keyword evidence="3" id="KW-1185">Reference proteome</keyword>
<dbReference type="InterPro" id="IPR038606">
    <property type="entry name" value="To_sf"/>
</dbReference>
<feature type="compositionally biased region" description="Basic and acidic residues" evidence="1">
    <location>
        <begin position="9"/>
        <end position="26"/>
    </location>
</feature>
<dbReference type="Proteomes" id="UP000053097">
    <property type="component" value="Unassembled WGS sequence"/>
</dbReference>
<dbReference type="OrthoDB" id="10002384at2759"/>
<name>A0A026WQ59_OOCBI</name>
<dbReference type="SMART" id="SM00700">
    <property type="entry name" value="JHBP"/>
    <property type="match status" value="1"/>
</dbReference>
<evidence type="ECO:0000313" key="3">
    <source>
        <dbReference type="Proteomes" id="UP000053097"/>
    </source>
</evidence>
<evidence type="ECO:0000256" key="1">
    <source>
        <dbReference type="SAM" id="MobiDB-lite"/>
    </source>
</evidence>
<dbReference type="PANTHER" id="PTHR11008:SF32">
    <property type="entry name" value="CIRCADIAN CLOCK-CONTROLLED PROTEIN DAYWAKE-RELATED"/>
    <property type="match status" value="1"/>
</dbReference>
<organism evidence="2 3">
    <name type="scientific">Ooceraea biroi</name>
    <name type="common">Clonal raider ant</name>
    <name type="synonym">Cerapachys biroi</name>
    <dbReference type="NCBI Taxonomy" id="2015173"/>
    <lineage>
        <taxon>Eukaryota</taxon>
        <taxon>Metazoa</taxon>
        <taxon>Ecdysozoa</taxon>
        <taxon>Arthropoda</taxon>
        <taxon>Hexapoda</taxon>
        <taxon>Insecta</taxon>
        <taxon>Pterygota</taxon>
        <taxon>Neoptera</taxon>
        <taxon>Endopterygota</taxon>
        <taxon>Hymenoptera</taxon>
        <taxon>Apocrita</taxon>
        <taxon>Aculeata</taxon>
        <taxon>Formicoidea</taxon>
        <taxon>Formicidae</taxon>
        <taxon>Dorylinae</taxon>
        <taxon>Ooceraea</taxon>
    </lineage>
</organism>
<proteinExistence type="predicted"/>
<dbReference type="GO" id="GO:0005615">
    <property type="term" value="C:extracellular space"/>
    <property type="evidence" value="ECO:0007669"/>
    <property type="project" value="TreeGrafter"/>
</dbReference>
<dbReference type="Gene3D" id="3.15.10.30">
    <property type="entry name" value="Haemolymph juvenile hormone binding protein"/>
    <property type="match status" value="1"/>
</dbReference>
<gene>
    <name evidence="2" type="ORF">X777_00933</name>
</gene>
<dbReference type="Pfam" id="PF06585">
    <property type="entry name" value="JHBP"/>
    <property type="match status" value="1"/>
</dbReference>
<feature type="region of interest" description="Disordered" evidence="1">
    <location>
        <begin position="1"/>
        <end position="99"/>
    </location>
</feature>
<dbReference type="InterPro" id="IPR010562">
    <property type="entry name" value="Haemolymph_juvenile_hormone-bd"/>
</dbReference>